<evidence type="ECO:0000313" key="2">
    <source>
        <dbReference type="EMBL" id="RNL98488.1"/>
    </source>
</evidence>
<accession>A0A454TI61</accession>
<protein>
    <submittedName>
        <fullName evidence="2">Uncharacterized protein</fullName>
    </submittedName>
</protein>
<dbReference type="EMBL" id="RJTL01000118">
    <property type="protein sequence ID" value="RNL98488.1"/>
    <property type="molecule type" value="Genomic_DNA"/>
</dbReference>
<reference evidence="2 3" key="1">
    <citation type="submission" date="2018-10" db="EMBL/GenBank/DDBJ databases">
        <title>Draft Genome Sequence of Ralstonia pseudosolanacearum (R. solanacearum phylotype I) Strain Tg03 Isolated from Luffa cylindrica in China.</title>
        <authorList>
            <person name="Yuan G.-Q."/>
            <person name="Li Q.-Q."/>
            <person name="Zhang Y.-W."/>
        </authorList>
    </citation>
    <scope>NUCLEOTIDE SEQUENCE [LARGE SCALE GENOMIC DNA]</scope>
    <source>
        <strain evidence="2 3">Tg03</strain>
    </source>
</reference>
<name>A0A454TI61_9RALS</name>
<dbReference type="Proteomes" id="UP000271222">
    <property type="component" value="Unassembled WGS sequence"/>
</dbReference>
<evidence type="ECO:0000256" key="1">
    <source>
        <dbReference type="SAM" id="MobiDB-lite"/>
    </source>
</evidence>
<feature type="region of interest" description="Disordered" evidence="1">
    <location>
        <begin position="27"/>
        <end position="59"/>
    </location>
</feature>
<comment type="caution">
    <text evidence="2">The sequence shown here is derived from an EMBL/GenBank/DDBJ whole genome shotgun (WGS) entry which is preliminary data.</text>
</comment>
<proteinExistence type="predicted"/>
<evidence type="ECO:0000313" key="3">
    <source>
        <dbReference type="Proteomes" id="UP000271222"/>
    </source>
</evidence>
<gene>
    <name evidence="2" type="ORF">EGA29_26535</name>
</gene>
<dbReference type="AlphaFoldDB" id="A0A454TI61"/>
<organism evidence="2 3">
    <name type="scientific">Ralstonia pseudosolanacearum</name>
    <dbReference type="NCBI Taxonomy" id="1310165"/>
    <lineage>
        <taxon>Bacteria</taxon>
        <taxon>Pseudomonadati</taxon>
        <taxon>Pseudomonadota</taxon>
        <taxon>Betaproteobacteria</taxon>
        <taxon>Burkholderiales</taxon>
        <taxon>Burkholderiaceae</taxon>
        <taxon>Ralstonia</taxon>
        <taxon>Ralstonia solanacearum species complex</taxon>
    </lineage>
</organism>
<sequence>MLPTVREAVSLLRVKLVGLRSVSGRDRWAGRGAMPARPYPFLRDRPAPPRPRGSPQAAA</sequence>